<comment type="caution">
    <text evidence="1">The sequence shown here is derived from an EMBL/GenBank/DDBJ whole genome shotgun (WGS) entry which is preliminary data.</text>
</comment>
<organism evidence="1 2">
    <name type="scientific">Scortum barcoo</name>
    <name type="common">barcoo grunter</name>
    <dbReference type="NCBI Taxonomy" id="214431"/>
    <lineage>
        <taxon>Eukaryota</taxon>
        <taxon>Metazoa</taxon>
        <taxon>Chordata</taxon>
        <taxon>Craniata</taxon>
        <taxon>Vertebrata</taxon>
        <taxon>Euteleostomi</taxon>
        <taxon>Actinopterygii</taxon>
        <taxon>Neopterygii</taxon>
        <taxon>Teleostei</taxon>
        <taxon>Neoteleostei</taxon>
        <taxon>Acanthomorphata</taxon>
        <taxon>Eupercaria</taxon>
        <taxon>Centrarchiformes</taxon>
        <taxon>Terapontoidei</taxon>
        <taxon>Terapontidae</taxon>
        <taxon>Scortum</taxon>
    </lineage>
</organism>
<accession>A0ACB8WWE1</accession>
<sequence length="559" mass="62634">MQLIKLYFSPALLLLLLSCPLWQVGQSLPVMVKGKMTASCVLYARELLEDISQSLAINTVTRGINCTKQSVELNMETATPSVCAPEESKCSGAVTSQFNEDLCLTNIGEDLRHYYKFLAAQPNSSLNKTLYSLRELMEVSYNCFAWSLPKDLAPAEATDSTYDQRLKLCKVMNGFQVRATTITRVISYLSDRALPEAVASTKEKIIHSNVLIYSPEPSLDGLLKLDGVAIPVECHYEKRYAVDGISLHPTWIPLVSRDSAEDQIDFSLLLMNRLPLFRQIQRGSFSYFVGDPIHLEVSAIASALVTMFLTLVFLCCPKRCLADAYLTNSSSRFLPRVGEHKLRFQLDAFRFYQETSNQIHITCYVKAVPVTLGVSSRNRACSLIENRWRSVDQNDQACRSCDLSHRIKEPPSTEPSATTTSTRAWPVVTPQDRLVQNRPTHRPAGYVRVRPGMHQSPHIQQSFAALMKREAKYKAGKCNMYCILLNSYFFSELSSWGPLVCSHPAKATQGQQIPKQHFHQRTGPPEAQQSTLEIAEGENNRINERFGHTTGGGVIVVVV</sequence>
<proteinExistence type="predicted"/>
<protein>
    <submittedName>
        <fullName evidence="1">Uncharacterized protein</fullName>
    </submittedName>
</protein>
<dbReference type="Proteomes" id="UP000831701">
    <property type="component" value="Chromosome 6"/>
</dbReference>
<name>A0ACB8WWE1_9TELE</name>
<reference evidence="1" key="1">
    <citation type="submission" date="2022-04" db="EMBL/GenBank/DDBJ databases">
        <title>Jade perch genome.</title>
        <authorList>
            <person name="Chao B."/>
        </authorList>
    </citation>
    <scope>NUCLEOTIDE SEQUENCE</scope>
    <source>
        <strain evidence="1">CB-2022</strain>
    </source>
</reference>
<gene>
    <name evidence="1" type="ORF">L3Q82_024362</name>
</gene>
<evidence type="ECO:0000313" key="2">
    <source>
        <dbReference type="Proteomes" id="UP000831701"/>
    </source>
</evidence>
<dbReference type="EMBL" id="CM041536">
    <property type="protein sequence ID" value="KAI3371814.1"/>
    <property type="molecule type" value="Genomic_DNA"/>
</dbReference>
<evidence type="ECO:0000313" key="1">
    <source>
        <dbReference type="EMBL" id="KAI3371814.1"/>
    </source>
</evidence>
<keyword evidence="2" id="KW-1185">Reference proteome</keyword>